<protein>
    <recommendedName>
        <fullName evidence="1">RelA/SpoT domain-containing protein</fullName>
    </recommendedName>
</protein>
<evidence type="ECO:0000313" key="2">
    <source>
        <dbReference type="EMBL" id="PTB21990.1"/>
    </source>
</evidence>
<accession>A0A2T3XZN8</accession>
<gene>
    <name evidence="2" type="ORF">C9I57_05070</name>
</gene>
<dbReference type="CDD" id="cd05399">
    <property type="entry name" value="NT_Rel-Spo_like"/>
    <property type="match status" value="1"/>
</dbReference>
<dbReference type="GO" id="GO:0015969">
    <property type="term" value="P:guanosine tetraphosphate metabolic process"/>
    <property type="evidence" value="ECO:0007669"/>
    <property type="project" value="InterPro"/>
</dbReference>
<feature type="domain" description="RelA/SpoT" evidence="1">
    <location>
        <begin position="52"/>
        <end position="178"/>
    </location>
</feature>
<dbReference type="PANTHER" id="PTHR41773:SF1">
    <property type="entry name" value="RELA_SPOT DOMAIN-CONTAINING PROTEIN"/>
    <property type="match status" value="1"/>
</dbReference>
<dbReference type="SMART" id="SM00954">
    <property type="entry name" value="RelA_SpoT"/>
    <property type="match status" value="1"/>
</dbReference>
<dbReference type="Proteomes" id="UP000240638">
    <property type="component" value="Unassembled WGS sequence"/>
</dbReference>
<dbReference type="InterPro" id="IPR007685">
    <property type="entry name" value="RelA_SpoT"/>
</dbReference>
<name>A0A2T3XZN8_9BURK</name>
<proteinExistence type="predicted"/>
<dbReference type="EMBL" id="PYUC01000002">
    <property type="protein sequence ID" value="PTB21990.1"/>
    <property type="molecule type" value="Genomic_DNA"/>
</dbReference>
<dbReference type="Pfam" id="PF04607">
    <property type="entry name" value="RelA_SpoT"/>
    <property type="match status" value="1"/>
</dbReference>
<dbReference type="AlphaFoldDB" id="A0A2T3XZN8"/>
<dbReference type="Gene3D" id="1.10.287.860">
    <property type="entry name" value="Nucleotidyltransferase"/>
    <property type="match status" value="1"/>
</dbReference>
<reference evidence="2 3" key="1">
    <citation type="submission" date="2018-03" db="EMBL/GenBank/DDBJ databases">
        <title>Whole genome analyses suggest that Burkholderia sensu lato contains two further novel genera in the rhizoxinica-symbiotica group Mycetohabitans gen. nov., and Trinickia gen. nov.: implications for the evolution of diazotrophy and nodulation in the Burkholderiaceae.</title>
        <authorList>
            <person name="Estrada De Los Santos P."/>
            <person name="Palmer M."/>
            <person name="Chavez-Ramirez B."/>
            <person name="Steenkamp E.T."/>
            <person name="Hirsch A.M."/>
            <person name="Manyaka P."/>
            <person name="Maluk M."/>
            <person name="Lafos M."/>
            <person name="Crook M."/>
            <person name="Gross E."/>
            <person name="Simon M.F."/>
            <person name="Bueno Dos Reis Junior F."/>
            <person name="Poole P.S."/>
            <person name="Venter S.N."/>
            <person name="James E.K."/>
        </authorList>
    </citation>
    <scope>NUCLEOTIDE SEQUENCE [LARGE SCALE GENOMIC DNA]</scope>
    <source>
        <strain evidence="2 3">JPY-366</strain>
    </source>
</reference>
<organism evidence="2 3">
    <name type="scientific">Trinickia symbiotica</name>
    <dbReference type="NCBI Taxonomy" id="863227"/>
    <lineage>
        <taxon>Bacteria</taxon>
        <taxon>Pseudomonadati</taxon>
        <taxon>Pseudomonadota</taxon>
        <taxon>Betaproteobacteria</taxon>
        <taxon>Burkholderiales</taxon>
        <taxon>Burkholderiaceae</taxon>
        <taxon>Trinickia</taxon>
    </lineage>
</organism>
<evidence type="ECO:0000259" key="1">
    <source>
        <dbReference type="SMART" id="SM00954"/>
    </source>
</evidence>
<evidence type="ECO:0000313" key="3">
    <source>
        <dbReference type="Proteomes" id="UP000240638"/>
    </source>
</evidence>
<dbReference type="SUPFAM" id="SSF81301">
    <property type="entry name" value="Nucleotidyltransferase"/>
    <property type="match status" value="1"/>
</dbReference>
<dbReference type="PANTHER" id="PTHR41773">
    <property type="entry name" value="GTP PYROPHOSPHATASE-RELATED"/>
    <property type="match status" value="1"/>
</dbReference>
<sequence length="369" mass="42037">MSIKKKDRSTVNEWCAQYERVRPDYFRLTTKIESLMSDILQAKDIGYHLIEARTKDATSFREKIVRSSKSYTNPLEELTDLTGLRIITYYQDDAALIGELIKSEFDVDSTNSVEHSPIDSEFGYRSAHYIVRLSDSRAQLVEWAGLAGLRAEIQVRTVLQHAWAAISHKLQYKREHDVPTSLRRKLFRLSALFELADDEFVSLRDASGKLSKQIDNQLSKGDRNIRIDHVSLSQFVEQSIVVSELCTFAAEVGFSFDNPNHPDDSSRDIISDLVLLAGYARLNTLSQLENALEGALSWAKAYFAEQYLQSGGPGEQHEWYVSPAFICELLLIKSHISHLRPGYLLQLGWDRSIASRVFKVAKEFRPLEA</sequence>
<dbReference type="Gene3D" id="3.30.460.10">
    <property type="entry name" value="Beta Polymerase, domain 2"/>
    <property type="match status" value="1"/>
</dbReference>
<comment type="caution">
    <text evidence="2">The sequence shown here is derived from an EMBL/GenBank/DDBJ whole genome shotgun (WGS) entry which is preliminary data.</text>
</comment>
<dbReference type="InterPro" id="IPR043519">
    <property type="entry name" value="NT_sf"/>
</dbReference>